<keyword evidence="2" id="KW-0808">Transferase</keyword>
<dbReference type="Proteomes" id="UP000478052">
    <property type="component" value="Unassembled WGS sequence"/>
</dbReference>
<keyword evidence="3" id="KW-1185">Reference proteome</keyword>
<feature type="domain" description="Reverse transcriptase" evidence="1">
    <location>
        <begin position="1"/>
        <end position="100"/>
    </location>
</feature>
<dbReference type="GO" id="GO:0003964">
    <property type="term" value="F:RNA-directed DNA polymerase activity"/>
    <property type="evidence" value="ECO:0007669"/>
    <property type="project" value="UniProtKB-KW"/>
</dbReference>
<evidence type="ECO:0000259" key="1">
    <source>
        <dbReference type="PROSITE" id="PS50878"/>
    </source>
</evidence>
<keyword evidence="2" id="KW-0695">RNA-directed DNA polymerase</keyword>
<comment type="caution">
    <text evidence="2">The sequence shown here is derived from an EMBL/GenBank/DDBJ whole genome shotgun (WGS) entry which is preliminary data.</text>
</comment>
<organism evidence="2 3">
    <name type="scientific">Aphis craccivora</name>
    <name type="common">Cowpea aphid</name>
    <dbReference type="NCBI Taxonomy" id="307492"/>
    <lineage>
        <taxon>Eukaryota</taxon>
        <taxon>Metazoa</taxon>
        <taxon>Ecdysozoa</taxon>
        <taxon>Arthropoda</taxon>
        <taxon>Hexapoda</taxon>
        <taxon>Insecta</taxon>
        <taxon>Pterygota</taxon>
        <taxon>Neoptera</taxon>
        <taxon>Paraneoptera</taxon>
        <taxon>Hemiptera</taxon>
        <taxon>Sternorrhyncha</taxon>
        <taxon>Aphidomorpha</taxon>
        <taxon>Aphidoidea</taxon>
        <taxon>Aphididae</taxon>
        <taxon>Aphidini</taxon>
        <taxon>Aphis</taxon>
        <taxon>Aphis</taxon>
    </lineage>
</organism>
<protein>
    <submittedName>
        <fullName evidence="2">Reverse transcriptase domain-containing protein</fullName>
    </submittedName>
</protein>
<accession>A0A6G0VHD7</accession>
<sequence>MTGIDEIRLDSTATIVMYADDIALLVGAARPQTAFKRIEGYLESLKSWAKEYELQFSPAKSQMLSLKGGLKPGYTVSFGTSLNAPRIKAESSIKYLGVIMDPRRSYWKHIVSLKKKSEGLYGRLRTMTSANWGMGRIAAKIIYEAVFLPRIMYAAEIWSDGCHLGKAIRALGSMQRAPLLAITSCYRTASTNCLTAVAGVLPLDLEVRRKDSKRRLKIGETTQLAYEEDVNKLIRAWQARYDAQDKGQWTKYMIPDLTQRYKLPLKLDHYTSQLLTGHGDFNSKLHGFKLVPSPNCACGNGAETVRHVLLACPRTQEFRNELITIMVEEGEAWLPRSGAFLKTRKTYKALRSYSKKSLCNRTDR</sequence>
<reference evidence="2 3" key="1">
    <citation type="submission" date="2019-08" db="EMBL/GenBank/DDBJ databases">
        <title>Whole genome of Aphis craccivora.</title>
        <authorList>
            <person name="Voronova N.V."/>
            <person name="Shulinski R.S."/>
            <person name="Bandarenka Y.V."/>
            <person name="Zhorov D.G."/>
            <person name="Warner D."/>
        </authorList>
    </citation>
    <scope>NUCLEOTIDE SEQUENCE [LARGE SCALE GENOMIC DNA]</scope>
    <source>
        <strain evidence="2">180601</strain>
        <tissue evidence="2">Whole Body</tissue>
    </source>
</reference>
<evidence type="ECO:0000313" key="3">
    <source>
        <dbReference type="Proteomes" id="UP000478052"/>
    </source>
</evidence>
<gene>
    <name evidence="2" type="ORF">FWK35_00039014</name>
</gene>
<dbReference type="Pfam" id="PF00078">
    <property type="entry name" value="RVT_1"/>
    <property type="match status" value="1"/>
</dbReference>
<dbReference type="InterPro" id="IPR000477">
    <property type="entry name" value="RT_dom"/>
</dbReference>
<evidence type="ECO:0000313" key="2">
    <source>
        <dbReference type="EMBL" id="KAF0683817.1"/>
    </source>
</evidence>
<dbReference type="PROSITE" id="PS50878">
    <property type="entry name" value="RT_POL"/>
    <property type="match status" value="1"/>
</dbReference>
<proteinExistence type="predicted"/>
<keyword evidence="2" id="KW-0548">Nucleotidyltransferase</keyword>
<dbReference type="OrthoDB" id="6630138at2759"/>
<dbReference type="EMBL" id="VUJU01017330">
    <property type="protein sequence ID" value="KAF0683817.1"/>
    <property type="molecule type" value="Genomic_DNA"/>
</dbReference>
<dbReference type="AlphaFoldDB" id="A0A6G0VHD7"/>
<name>A0A6G0VHD7_APHCR</name>